<keyword evidence="6" id="KW-0653">Protein transport</keyword>
<evidence type="ECO:0000313" key="11">
    <source>
        <dbReference type="EMBL" id="KJA17574.1"/>
    </source>
</evidence>
<feature type="transmembrane region" description="Helical" evidence="10">
    <location>
        <begin position="226"/>
        <end position="257"/>
    </location>
</feature>
<evidence type="ECO:0000256" key="6">
    <source>
        <dbReference type="ARBA" id="ARBA00022927"/>
    </source>
</evidence>
<evidence type="ECO:0000256" key="9">
    <source>
        <dbReference type="SAM" id="MobiDB-lite"/>
    </source>
</evidence>
<evidence type="ECO:0000256" key="5">
    <source>
        <dbReference type="ARBA" id="ARBA00022856"/>
    </source>
</evidence>
<feature type="compositionally biased region" description="Basic and acidic residues" evidence="9">
    <location>
        <begin position="22"/>
        <end position="34"/>
    </location>
</feature>
<dbReference type="PANTHER" id="PTHR22601">
    <property type="entry name" value="ISP4 LIKE PROTEIN"/>
    <property type="match status" value="1"/>
</dbReference>
<keyword evidence="12" id="KW-1185">Reference proteome</keyword>
<sequence>MGKWASEQASKDAESPQVVEGVDEKELSLSDESSKDFVDTQLLDKAEGVAIQVISTRDDPELSVLTFRVLFLGVGLSAFSAVLSTIYTFKPQNATVSQLFCLIIAYVMGTAMAALPRHGAWRFINPGPFNIKEHTVIVIMASTASSVAVAMEVIAALDLFYDLRLNSAVAVFSIFATQMLGYGMAGMLRTLLVYPTYAFYPAYISVVNLLQSLHFDGSLNLKRRRFFWIVFAGIFFWEWIPQYAFPLLTAISVVCMVDNGRHDFVRNLFGAGSSNEGIGLLSFSTSWTLITQGTPLIWPLQTQINSFIGMGLGYIVLTAAYYSNVFNGRDIPFMSTSLFGADGQTYNQSAVIDSNYRVNQEALDTIGLPRYTTTYAISQLCYNLSLGSAFTYIVIWHWPELKTAFGGLRFLKSGHADIDDPHYKEMQKYPEVPQWVYAFLFFASLAVGIGCSYAGPHGTVLIPAWSIIFFTILSALIAVVLGFITATTGFNLATKYAIQIIAAFLHPGQPIPVMYANLFGNSTSFQTLLLLQDLKLGQYTKVPPRMTFAAQMAGSIIGSIFNYAMMKIIVNNNRAVLQDPIGTRVWSGWIIQQYNSASVAMGAFGKDLFSIGKPSGYWIIPFAMFIGLFLPIPFWIVWKLARPGSRLASAMKYVNVPIITLYIGWLPYSVNGQWWSCFVIGIFSQWWLRTRHPVWFVKYNYLLSAALDGGSQVILFILSFAVFGASGKAVEFPTWWGNPANVSVDRCKLTPG</sequence>
<dbReference type="GO" id="GO:0015031">
    <property type="term" value="P:protein transport"/>
    <property type="evidence" value="ECO:0007669"/>
    <property type="project" value="UniProtKB-KW"/>
</dbReference>
<keyword evidence="8 10" id="KW-0472">Membrane</keyword>
<evidence type="ECO:0000256" key="10">
    <source>
        <dbReference type="SAM" id="Phobius"/>
    </source>
</evidence>
<dbReference type="EMBL" id="KN817601">
    <property type="protein sequence ID" value="KJA17574.1"/>
    <property type="molecule type" value="Genomic_DNA"/>
</dbReference>
<feature type="transmembrane region" description="Helical" evidence="10">
    <location>
        <begin position="65"/>
        <end position="89"/>
    </location>
</feature>
<organism evidence="11 12">
    <name type="scientific">Hypholoma sublateritium (strain FD-334 SS-4)</name>
    <dbReference type="NCBI Taxonomy" id="945553"/>
    <lineage>
        <taxon>Eukaryota</taxon>
        <taxon>Fungi</taxon>
        <taxon>Dikarya</taxon>
        <taxon>Basidiomycota</taxon>
        <taxon>Agaricomycotina</taxon>
        <taxon>Agaricomycetes</taxon>
        <taxon>Agaricomycetidae</taxon>
        <taxon>Agaricales</taxon>
        <taxon>Agaricineae</taxon>
        <taxon>Strophariaceae</taxon>
        <taxon>Hypholoma</taxon>
    </lineage>
</organism>
<keyword evidence="7 10" id="KW-1133">Transmembrane helix</keyword>
<feature type="transmembrane region" description="Helical" evidence="10">
    <location>
        <begin position="435"/>
        <end position="455"/>
    </location>
</feature>
<dbReference type="InterPro" id="IPR004813">
    <property type="entry name" value="OPT"/>
</dbReference>
<dbReference type="OMA" id="YFWIVFA"/>
<feature type="transmembrane region" description="Helical" evidence="10">
    <location>
        <begin position="304"/>
        <end position="322"/>
    </location>
</feature>
<dbReference type="AlphaFoldDB" id="A0A0D2NEW8"/>
<feature type="transmembrane region" description="Helical" evidence="10">
    <location>
        <begin position="700"/>
        <end position="723"/>
    </location>
</feature>
<evidence type="ECO:0000256" key="1">
    <source>
        <dbReference type="ARBA" id="ARBA00004141"/>
    </source>
</evidence>
<dbReference type="NCBIfam" id="TIGR00728">
    <property type="entry name" value="OPT_sfam"/>
    <property type="match status" value="1"/>
</dbReference>
<keyword evidence="4 10" id="KW-0812">Transmembrane</keyword>
<feature type="transmembrane region" description="Helical" evidence="10">
    <location>
        <begin position="467"/>
        <end position="493"/>
    </location>
</feature>
<feature type="transmembrane region" description="Helical" evidence="10">
    <location>
        <begin position="552"/>
        <end position="570"/>
    </location>
</feature>
<gene>
    <name evidence="11" type="ORF">HYPSUDRAFT_206043</name>
</gene>
<reference evidence="12" key="1">
    <citation type="submission" date="2014-04" db="EMBL/GenBank/DDBJ databases">
        <title>Evolutionary Origins and Diversification of the Mycorrhizal Mutualists.</title>
        <authorList>
            <consortium name="DOE Joint Genome Institute"/>
            <consortium name="Mycorrhizal Genomics Consortium"/>
            <person name="Kohler A."/>
            <person name="Kuo A."/>
            <person name="Nagy L.G."/>
            <person name="Floudas D."/>
            <person name="Copeland A."/>
            <person name="Barry K.W."/>
            <person name="Cichocki N."/>
            <person name="Veneault-Fourrey C."/>
            <person name="LaButti K."/>
            <person name="Lindquist E.A."/>
            <person name="Lipzen A."/>
            <person name="Lundell T."/>
            <person name="Morin E."/>
            <person name="Murat C."/>
            <person name="Riley R."/>
            <person name="Ohm R."/>
            <person name="Sun H."/>
            <person name="Tunlid A."/>
            <person name="Henrissat B."/>
            <person name="Grigoriev I.V."/>
            <person name="Hibbett D.S."/>
            <person name="Martin F."/>
        </authorList>
    </citation>
    <scope>NUCLEOTIDE SEQUENCE [LARGE SCALE GENOMIC DNA]</scope>
    <source>
        <strain evidence="12">FD-334 SS-4</strain>
    </source>
</reference>
<evidence type="ECO:0000256" key="8">
    <source>
        <dbReference type="ARBA" id="ARBA00023136"/>
    </source>
</evidence>
<evidence type="ECO:0000256" key="7">
    <source>
        <dbReference type="ARBA" id="ARBA00022989"/>
    </source>
</evidence>
<evidence type="ECO:0000256" key="4">
    <source>
        <dbReference type="ARBA" id="ARBA00022692"/>
    </source>
</evidence>
<dbReference type="OrthoDB" id="9986677at2759"/>
<protein>
    <recommendedName>
        <fullName evidence="13">OPT superfamily oligopeptide transporter</fullName>
    </recommendedName>
</protein>
<dbReference type="Proteomes" id="UP000054270">
    <property type="component" value="Unassembled WGS sequence"/>
</dbReference>
<evidence type="ECO:0000256" key="2">
    <source>
        <dbReference type="ARBA" id="ARBA00008807"/>
    </source>
</evidence>
<evidence type="ECO:0008006" key="13">
    <source>
        <dbReference type="Google" id="ProtNLM"/>
    </source>
</evidence>
<evidence type="ECO:0000313" key="12">
    <source>
        <dbReference type="Proteomes" id="UP000054270"/>
    </source>
</evidence>
<name>A0A0D2NEW8_HYPSF</name>
<dbReference type="GO" id="GO:0035673">
    <property type="term" value="F:oligopeptide transmembrane transporter activity"/>
    <property type="evidence" value="ECO:0007669"/>
    <property type="project" value="InterPro"/>
</dbReference>
<dbReference type="GO" id="GO:0016020">
    <property type="term" value="C:membrane"/>
    <property type="evidence" value="ECO:0007669"/>
    <property type="project" value="UniProtKB-SubCell"/>
</dbReference>
<dbReference type="InterPro" id="IPR004648">
    <property type="entry name" value="Oligpept_transpt"/>
</dbReference>
<feature type="transmembrane region" description="Helical" evidence="10">
    <location>
        <begin position="617"/>
        <end position="638"/>
    </location>
</feature>
<keyword evidence="3" id="KW-0813">Transport</keyword>
<proteinExistence type="inferred from homology"/>
<evidence type="ECO:0000256" key="3">
    <source>
        <dbReference type="ARBA" id="ARBA00022448"/>
    </source>
</evidence>
<feature type="transmembrane region" description="Helical" evidence="10">
    <location>
        <begin position="136"/>
        <end position="161"/>
    </location>
</feature>
<comment type="similarity">
    <text evidence="2">Belongs to the oligopeptide OPT transporter family.</text>
</comment>
<dbReference type="Pfam" id="PF03169">
    <property type="entry name" value="OPT"/>
    <property type="match status" value="1"/>
</dbReference>
<feature type="transmembrane region" description="Helical" evidence="10">
    <location>
        <begin position="95"/>
        <end position="115"/>
    </location>
</feature>
<feature type="transmembrane region" description="Helical" evidence="10">
    <location>
        <begin position="167"/>
        <end position="185"/>
    </location>
</feature>
<keyword evidence="5" id="KW-0571">Peptide transport</keyword>
<accession>A0A0D2NEW8</accession>
<feature type="region of interest" description="Disordered" evidence="9">
    <location>
        <begin position="1"/>
        <end position="34"/>
    </location>
</feature>
<feature type="transmembrane region" description="Helical" evidence="10">
    <location>
        <begin position="380"/>
        <end position="398"/>
    </location>
</feature>
<comment type="subcellular location">
    <subcellularLocation>
        <location evidence="1">Membrane</location>
        <topology evidence="1">Multi-pass membrane protein</topology>
    </subcellularLocation>
</comment>
<feature type="transmembrane region" description="Helical" evidence="10">
    <location>
        <begin position="197"/>
        <end position="214"/>
    </location>
</feature>